<dbReference type="SUPFAM" id="SSF55347">
    <property type="entry name" value="Glyceraldehyde-3-phosphate dehydrogenase-like, C-terminal domain"/>
    <property type="match status" value="1"/>
</dbReference>
<dbReference type="PANTHER" id="PTHR43249:SF1">
    <property type="entry name" value="D-GLUCOSIDE 3-DEHYDROGENASE"/>
    <property type="match status" value="1"/>
</dbReference>
<dbReference type="Gene3D" id="3.30.360.10">
    <property type="entry name" value="Dihydrodipicolinate Reductase, domain 2"/>
    <property type="match status" value="1"/>
</dbReference>
<dbReference type="InterPro" id="IPR000683">
    <property type="entry name" value="Gfo/Idh/MocA-like_OxRdtase_N"/>
</dbReference>
<reference evidence="4" key="1">
    <citation type="journal article" date="2019" name="Int. J. Syst. Evol. Microbiol.">
        <title>The Global Catalogue of Microorganisms (GCM) 10K type strain sequencing project: providing services to taxonomists for standard genome sequencing and annotation.</title>
        <authorList>
            <consortium name="The Broad Institute Genomics Platform"/>
            <consortium name="The Broad Institute Genome Sequencing Center for Infectious Disease"/>
            <person name="Wu L."/>
            <person name="Ma J."/>
        </authorList>
    </citation>
    <scope>NUCLEOTIDE SEQUENCE [LARGE SCALE GENOMIC DNA]</scope>
    <source>
        <strain evidence="4">PCU 280</strain>
    </source>
</reference>
<dbReference type="PANTHER" id="PTHR43249">
    <property type="entry name" value="UDP-N-ACETYL-2-AMINO-2-DEOXY-D-GLUCURONATE OXIDASE"/>
    <property type="match status" value="1"/>
</dbReference>
<feature type="domain" description="GFO/IDH/MocA-like oxidoreductase" evidence="2">
    <location>
        <begin position="134"/>
        <end position="259"/>
    </location>
</feature>
<dbReference type="InterPro" id="IPR036291">
    <property type="entry name" value="NAD(P)-bd_dom_sf"/>
</dbReference>
<dbReference type="EMBL" id="JBHSTE010000001">
    <property type="protein sequence ID" value="MFC6331710.1"/>
    <property type="molecule type" value="Genomic_DNA"/>
</dbReference>
<dbReference type="InterPro" id="IPR055170">
    <property type="entry name" value="GFO_IDH_MocA-like_dom"/>
</dbReference>
<evidence type="ECO:0000313" key="3">
    <source>
        <dbReference type="EMBL" id="MFC6331710.1"/>
    </source>
</evidence>
<comment type="caution">
    <text evidence="3">The sequence shown here is derived from an EMBL/GenBank/DDBJ whole genome shotgun (WGS) entry which is preliminary data.</text>
</comment>
<evidence type="ECO:0000259" key="1">
    <source>
        <dbReference type="Pfam" id="PF01408"/>
    </source>
</evidence>
<dbReference type="Proteomes" id="UP001596233">
    <property type="component" value="Unassembled WGS sequence"/>
</dbReference>
<proteinExistence type="predicted"/>
<dbReference type="Pfam" id="PF01408">
    <property type="entry name" value="GFO_IDH_MocA"/>
    <property type="match status" value="1"/>
</dbReference>
<dbReference type="Gene3D" id="3.40.50.720">
    <property type="entry name" value="NAD(P)-binding Rossmann-like Domain"/>
    <property type="match status" value="1"/>
</dbReference>
<keyword evidence="4" id="KW-1185">Reference proteome</keyword>
<name>A0ABW1UZ21_9BACL</name>
<feature type="domain" description="Gfo/Idh/MocA-like oxidoreductase N-terminal" evidence="1">
    <location>
        <begin position="4"/>
        <end position="124"/>
    </location>
</feature>
<evidence type="ECO:0000259" key="2">
    <source>
        <dbReference type="Pfam" id="PF22725"/>
    </source>
</evidence>
<dbReference type="RefSeq" id="WP_379231232.1">
    <property type="nucleotide sequence ID" value="NZ_JBHSTE010000001.1"/>
</dbReference>
<dbReference type="SUPFAM" id="SSF51735">
    <property type="entry name" value="NAD(P)-binding Rossmann-fold domains"/>
    <property type="match status" value="1"/>
</dbReference>
<dbReference type="InterPro" id="IPR052515">
    <property type="entry name" value="Gfo/Idh/MocA_Oxidoreductase"/>
</dbReference>
<protein>
    <submittedName>
        <fullName evidence="3">Gfo/Idh/MocA family protein</fullName>
    </submittedName>
</protein>
<evidence type="ECO:0000313" key="4">
    <source>
        <dbReference type="Proteomes" id="UP001596233"/>
    </source>
</evidence>
<dbReference type="Pfam" id="PF22725">
    <property type="entry name" value="GFO_IDH_MocA_C3"/>
    <property type="match status" value="1"/>
</dbReference>
<accession>A0ABW1UZ21</accession>
<sequence>MKNVRVGIIGLGNMGKGHLSYILEGKVSGLELVAVADVTDAAKQWAKEHLPQEVAFFEQPQQLIESPTVDGVIVCTPHYSHPELAIECFKHNKHVLLEKPAGVYTKQVREMNEAAAGSGVVFSMMYNQRMNPLYQKLKNLVDSGELGDIRRTNWIITDWYRSQHYYDSGSWRATWEGEGGGVLLNQSPHQLDLWQWTVSLMPKRLRAFCYFGKARNIEVENDVTAFVEYENGGTGVFITTTIEAPGTNRFEVVGTRGKIVIENDKLVFSRLRESETEYNERTTESFGKPECWTIDVPIQGENTGHRGITQNWIDAILHDTPLIAPGEEGINGLMLSNAMLLSTWNDDWVELPIDEDQFLEQLQQRIEESRKVRGEQ</sequence>
<gene>
    <name evidence="3" type="ORF">ACFP56_03675</name>
</gene>
<organism evidence="3 4">
    <name type="scientific">Paenibacillus septentrionalis</name>
    <dbReference type="NCBI Taxonomy" id="429342"/>
    <lineage>
        <taxon>Bacteria</taxon>
        <taxon>Bacillati</taxon>
        <taxon>Bacillota</taxon>
        <taxon>Bacilli</taxon>
        <taxon>Bacillales</taxon>
        <taxon>Paenibacillaceae</taxon>
        <taxon>Paenibacillus</taxon>
    </lineage>
</organism>